<gene>
    <name evidence="5" type="ORF">SAMN05444714_0167</name>
</gene>
<dbReference type="SUPFAM" id="SSF48008">
    <property type="entry name" value="GntR ligand-binding domain-like"/>
    <property type="match status" value="1"/>
</dbReference>
<proteinExistence type="predicted"/>
<feature type="domain" description="HTH gntR-type" evidence="4">
    <location>
        <begin position="8"/>
        <end position="75"/>
    </location>
</feature>
<dbReference type="PROSITE" id="PS50949">
    <property type="entry name" value="HTH_GNTR"/>
    <property type="match status" value="1"/>
</dbReference>
<evidence type="ECO:0000259" key="4">
    <source>
        <dbReference type="PROSITE" id="PS50949"/>
    </source>
</evidence>
<dbReference type="PANTHER" id="PTHR43537">
    <property type="entry name" value="TRANSCRIPTIONAL REGULATOR, GNTR FAMILY"/>
    <property type="match status" value="1"/>
</dbReference>
<evidence type="ECO:0000256" key="1">
    <source>
        <dbReference type="ARBA" id="ARBA00023015"/>
    </source>
</evidence>
<dbReference type="SUPFAM" id="SSF46785">
    <property type="entry name" value="Winged helix' DNA-binding domain"/>
    <property type="match status" value="1"/>
</dbReference>
<sequence length="224" mass="24753">MTDGAQAMTATETATFELRELIFAGDLAPGSNHLEGELAARLGMSRTPVREAMMLLQQQGLVTVQPRRGMRVLPISVKDMEEIYELLTVLESAAAAGAAARQPDEMALSPLTQAIADMDHALADEDLIAWARADDAFHAALVALSGNQRLVRVTEQIVDQVRRARRITLYLRPLPVKSNDDHWRVLEAIRAGDAETAHAVHRAHRQETKVMLIGILKKNQLRQL</sequence>
<evidence type="ECO:0000313" key="6">
    <source>
        <dbReference type="Proteomes" id="UP000198926"/>
    </source>
</evidence>
<dbReference type="InterPro" id="IPR008920">
    <property type="entry name" value="TF_FadR/GntR_C"/>
</dbReference>
<reference evidence="5 6" key="1">
    <citation type="submission" date="2016-10" db="EMBL/GenBank/DDBJ databases">
        <authorList>
            <person name="de Groot N.N."/>
        </authorList>
    </citation>
    <scope>NUCLEOTIDE SEQUENCE [LARGE SCALE GENOMIC DNA]</scope>
    <source>
        <strain evidence="5 6">DSM 29433</strain>
    </source>
</reference>
<dbReference type="EMBL" id="FOZM01000001">
    <property type="protein sequence ID" value="SFR98315.1"/>
    <property type="molecule type" value="Genomic_DNA"/>
</dbReference>
<evidence type="ECO:0000256" key="3">
    <source>
        <dbReference type="ARBA" id="ARBA00023163"/>
    </source>
</evidence>
<evidence type="ECO:0000313" key="5">
    <source>
        <dbReference type="EMBL" id="SFR98315.1"/>
    </source>
</evidence>
<dbReference type="PRINTS" id="PR00035">
    <property type="entry name" value="HTHGNTR"/>
</dbReference>
<dbReference type="PANTHER" id="PTHR43537:SF24">
    <property type="entry name" value="GLUCONATE OPERON TRANSCRIPTIONAL REPRESSOR"/>
    <property type="match status" value="1"/>
</dbReference>
<dbReference type="SMART" id="SM00345">
    <property type="entry name" value="HTH_GNTR"/>
    <property type="match status" value="1"/>
</dbReference>
<dbReference type="GO" id="GO:0003700">
    <property type="term" value="F:DNA-binding transcription factor activity"/>
    <property type="evidence" value="ECO:0007669"/>
    <property type="project" value="InterPro"/>
</dbReference>
<dbReference type="Gene3D" id="1.20.120.530">
    <property type="entry name" value="GntR ligand-binding domain-like"/>
    <property type="match status" value="1"/>
</dbReference>
<protein>
    <submittedName>
        <fullName evidence="5">Transcriptional regulator, GntR family</fullName>
    </submittedName>
</protein>
<dbReference type="InterPro" id="IPR036388">
    <property type="entry name" value="WH-like_DNA-bd_sf"/>
</dbReference>
<dbReference type="GO" id="GO:0003677">
    <property type="term" value="F:DNA binding"/>
    <property type="evidence" value="ECO:0007669"/>
    <property type="project" value="UniProtKB-KW"/>
</dbReference>
<dbReference type="CDD" id="cd07377">
    <property type="entry name" value="WHTH_GntR"/>
    <property type="match status" value="1"/>
</dbReference>
<dbReference type="InterPro" id="IPR011711">
    <property type="entry name" value="GntR_C"/>
</dbReference>
<keyword evidence="2" id="KW-0238">DNA-binding</keyword>
<evidence type="ECO:0000256" key="2">
    <source>
        <dbReference type="ARBA" id="ARBA00023125"/>
    </source>
</evidence>
<keyword evidence="6" id="KW-1185">Reference proteome</keyword>
<dbReference type="OrthoDB" id="9028214at2"/>
<dbReference type="Proteomes" id="UP000198926">
    <property type="component" value="Unassembled WGS sequence"/>
</dbReference>
<name>A0A1I6L4A1_9RHOB</name>
<dbReference type="Gene3D" id="1.10.10.10">
    <property type="entry name" value="Winged helix-like DNA-binding domain superfamily/Winged helix DNA-binding domain"/>
    <property type="match status" value="1"/>
</dbReference>
<dbReference type="AlphaFoldDB" id="A0A1I6L4A1"/>
<keyword evidence="3" id="KW-0804">Transcription</keyword>
<accession>A0A1I6L4A1</accession>
<dbReference type="Pfam" id="PF07729">
    <property type="entry name" value="FCD"/>
    <property type="match status" value="1"/>
</dbReference>
<dbReference type="InterPro" id="IPR036390">
    <property type="entry name" value="WH_DNA-bd_sf"/>
</dbReference>
<dbReference type="STRING" id="1123755.SAMN05444714_0167"/>
<keyword evidence="1" id="KW-0805">Transcription regulation</keyword>
<dbReference type="Pfam" id="PF00392">
    <property type="entry name" value="GntR"/>
    <property type="match status" value="1"/>
</dbReference>
<dbReference type="SMART" id="SM00895">
    <property type="entry name" value="FCD"/>
    <property type="match status" value="1"/>
</dbReference>
<dbReference type="RefSeq" id="WP_090207308.1">
    <property type="nucleotide sequence ID" value="NZ_FOZM01000001.1"/>
</dbReference>
<dbReference type="InterPro" id="IPR000524">
    <property type="entry name" value="Tscrpt_reg_HTH_GntR"/>
</dbReference>
<organism evidence="5 6">
    <name type="scientific">Yoonia litorea</name>
    <dbReference type="NCBI Taxonomy" id="1123755"/>
    <lineage>
        <taxon>Bacteria</taxon>
        <taxon>Pseudomonadati</taxon>
        <taxon>Pseudomonadota</taxon>
        <taxon>Alphaproteobacteria</taxon>
        <taxon>Rhodobacterales</taxon>
        <taxon>Paracoccaceae</taxon>
        <taxon>Yoonia</taxon>
    </lineage>
</organism>